<comment type="similarity">
    <text evidence="3">Belongs to the type-B carboxylesterase/lipase family.</text>
</comment>
<dbReference type="Gene3D" id="4.10.970.10">
    <property type="entry name" value="Ku70, bridge and pillars"/>
    <property type="match status" value="1"/>
</dbReference>
<proteinExistence type="inferred from homology"/>
<feature type="domain" description="Ku" evidence="16">
    <location>
        <begin position="941"/>
        <end position="1084"/>
    </location>
</feature>
<evidence type="ECO:0000256" key="8">
    <source>
        <dbReference type="ARBA" id="ARBA00022806"/>
    </source>
</evidence>
<dbReference type="Gene3D" id="1.10.1600.10">
    <property type="match status" value="1"/>
</dbReference>
<evidence type="ECO:0000256" key="11">
    <source>
        <dbReference type="ARBA" id="ARBA00023172"/>
    </source>
</evidence>
<keyword evidence="5" id="KW-0547">Nucleotide-binding</keyword>
<keyword evidence="15" id="KW-1133">Transmembrane helix</keyword>
<evidence type="ECO:0000256" key="4">
    <source>
        <dbReference type="ARBA" id="ARBA00022487"/>
    </source>
</evidence>
<evidence type="ECO:0000256" key="2">
    <source>
        <dbReference type="ARBA" id="ARBA00005240"/>
    </source>
</evidence>
<comment type="subcellular location">
    <subcellularLocation>
        <location evidence="1">Nucleus</location>
    </subcellularLocation>
</comment>
<name>A0AA39HM26_9BILA</name>
<dbReference type="Proteomes" id="UP001175271">
    <property type="component" value="Unassembled WGS sequence"/>
</dbReference>
<dbReference type="Gene3D" id="3.40.50.1820">
    <property type="entry name" value="alpha/beta hydrolase"/>
    <property type="match status" value="1"/>
</dbReference>
<dbReference type="Pfam" id="PF10328">
    <property type="entry name" value="7TM_GPCR_Srx"/>
    <property type="match status" value="1"/>
</dbReference>
<dbReference type="SUPFAM" id="SSF53300">
    <property type="entry name" value="vWA-like"/>
    <property type="match status" value="1"/>
</dbReference>
<dbReference type="Pfam" id="PF03730">
    <property type="entry name" value="Ku_C"/>
    <property type="match status" value="1"/>
</dbReference>
<sequence length="1256" mass="139688">MTSSNVSEKFVWGSELEGRGVMTTFDTMVGVSIWALTISAVVIGILNLQPKDIPPTFGVTIFMIGYFFASESCIMHQFVSANRMLAVCAPLKYDSLFNRKVTRNCIIFACDEYCHPSRIIQISNGRIRGKTYSFPELPKVDCFLGIPYGRLPIGELRFQKPRPVGNWNGIRDCSKFGPRAPQMDFMPSGPDQPPTSEDCLNLNVFVPCGDEFTLEDEKSGGRPVLVFIHGGGYAFHAASDYGDKGMCSTICKKGIIVVTVQYRLGFFGFLSTGDEVAPGNYGLWDQALALKWIHENIAYFGGNPMNVTVSGQSAGGASCDLLSLSPISRDLFQKVLPMGGNAECHFAMDEAENVRKACLTFAKKMGFEEDPNCKCVCDVPVIDTVSLHDQNKILVAFFRGLPAEELALGILGKPGFKINQKKLELVPVYDGAFLPKPLGELRREAPQKVCMIGATEYEGMFFVAMKRLKSGRKFIDQAIRRGIGLSDEENDEELNEVVDRIRRTYLIDDENSDTKVLEKAIIRIIGDSQISFSLPGYTSKMTASGHKVFLFSFDFARSGRLGFGNLMPFEAATHCSELPYIFGKGPFYEFHPDKEDKLVIDNFTTLIANFCRYGDPNGMEGGVWTPASKDNPYQYFTIDKECRMMEDYQDRTAEATSGQMEQLQVGGASGKKASIFALDCREAMFVPFEHESEQSTPFELAADVIWKSMSAIALAGNQNHYVSVLFFNTAKKSKETNAVDNVYNVVELAVLNPSIVSDFRSKYSGGGKERIESEFGIGTANLAELFFRFLKDITYGVGGKLQRNRCVVHLLSTMSDITEGYTDLLRKTAVIRKDLLGNGCRCATYLFGEGEPAPQWREIDADIDNMHDKLYELELDARYVTQEKSRRVIASVDFELAAGMSIALGIYGLYTKHPFPQSAKLDAETNEPIVTKTAYVEHDTGNEVAPVDVKMQQFVGGVDVALNKKDVEEFRRLCEPGIVLLGFKPLSTFKLQHCFNGSKFVFPQEKNIAGSSSLYKALLDECLEQQKYALVRYTMKRNTAPRLAALVPRKGQEGNPTVFEGFHLIDLPFSDDKRNLTGPMTKEDIVNDEPKAKHIDMAKAFIKKLSSSYSADSFSNPHLEKYYKYIEATALEQDMPTEDELTSHTKPWYANDNTKDRASAECEALCTALIPTSAPEHASVKRGANATGGGGPKKAKKTFDTKDEFIELAKELHAQNQMGHFTKQDLCNGANLVGMVYNKAMKKDQLIERLTEHLAL</sequence>
<dbReference type="PANTHER" id="PTHR44590">
    <property type="entry name" value="CARBOXYLIC ESTER HYDROLASE-RELATED"/>
    <property type="match status" value="1"/>
</dbReference>
<feature type="transmembrane region" description="Helical" evidence="15">
    <location>
        <begin position="53"/>
        <end position="69"/>
    </location>
</feature>
<evidence type="ECO:0000256" key="10">
    <source>
        <dbReference type="ARBA" id="ARBA00023125"/>
    </source>
</evidence>
<dbReference type="AlphaFoldDB" id="A0AA39HM26"/>
<evidence type="ECO:0000256" key="14">
    <source>
        <dbReference type="SAM" id="MobiDB-lite"/>
    </source>
</evidence>
<dbReference type="InterPro" id="IPR036465">
    <property type="entry name" value="vWFA_dom_sf"/>
</dbReference>
<feature type="region of interest" description="Disordered" evidence="14">
    <location>
        <begin position="1177"/>
        <end position="1196"/>
    </location>
</feature>
<evidence type="ECO:0000256" key="9">
    <source>
        <dbReference type="ARBA" id="ARBA00022840"/>
    </source>
</evidence>
<comment type="similarity">
    <text evidence="2">Belongs to the ku70 family.</text>
</comment>
<evidence type="ECO:0000256" key="12">
    <source>
        <dbReference type="ARBA" id="ARBA00023204"/>
    </source>
</evidence>
<dbReference type="Gene3D" id="3.40.50.410">
    <property type="entry name" value="von Willebrand factor, type A domain"/>
    <property type="match status" value="1"/>
</dbReference>
<evidence type="ECO:0000256" key="3">
    <source>
        <dbReference type="ARBA" id="ARBA00005964"/>
    </source>
</evidence>
<keyword evidence="9" id="KW-0067">ATP-binding</keyword>
<dbReference type="GO" id="GO:0043564">
    <property type="term" value="C:Ku70:Ku80 complex"/>
    <property type="evidence" value="ECO:0007669"/>
    <property type="project" value="InterPro"/>
</dbReference>
<dbReference type="Pfam" id="PF00135">
    <property type="entry name" value="COesterase"/>
    <property type="match status" value="1"/>
</dbReference>
<dbReference type="InterPro" id="IPR019430">
    <property type="entry name" value="7TM_GPCR_serpentine_rcpt_Srx"/>
</dbReference>
<evidence type="ECO:0000256" key="13">
    <source>
        <dbReference type="ARBA" id="ARBA00023242"/>
    </source>
</evidence>
<dbReference type="NCBIfam" id="TIGR00578">
    <property type="entry name" value="ku70"/>
    <property type="match status" value="1"/>
</dbReference>
<keyword evidence="18" id="KW-1185">Reference proteome</keyword>
<keyword evidence="15" id="KW-0812">Transmembrane</keyword>
<reference evidence="17" key="1">
    <citation type="submission" date="2023-06" db="EMBL/GenBank/DDBJ databases">
        <title>Genomic analysis of the entomopathogenic nematode Steinernema hermaphroditum.</title>
        <authorList>
            <person name="Schwarz E.M."/>
            <person name="Heppert J.K."/>
            <person name="Baniya A."/>
            <person name="Schwartz H.T."/>
            <person name="Tan C.-H."/>
            <person name="Antoshechkin I."/>
            <person name="Sternberg P.W."/>
            <person name="Goodrich-Blair H."/>
            <person name="Dillman A.R."/>
        </authorList>
    </citation>
    <scope>NUCLEOTIDE SEQUENCE</scope>
    <source>
        <strain evidence="17">PS9179</strain>
        <tissue evidence="17">Whole animal</tissue>
    </source>
</reference>
<dbReference type="InterPro" id="IPR006164">
    <property type="entry name" value="DNA_bd_Ku70/Ku80"/>
</dbReference>
<comment type="caution">
    <text evidence="17">The sequence shown here is derived from an EMBL/GenBank/DDBJ whole genome shotgun (WGS) entry which is preliminary data.</text>
</comment>
<evidence type="ECO:0000313" key="17">
    <source>
        <dbReference type="EMBL" id="KAK0407865.1"/>
    </source>
</evidence>
<keyword evidence="4" id="KW-0719">Serine esterase</keyword>
<evidence type="ECO:0000256" key="15">
    <source>
        <dbReference type="SAM" id="Phobius"/>
    </source>
</evidence>
<dbReference type="GO" id="GO:0005524">
    <property type="term" value="F:ATP binding"/>
    <property type="evidence" value="ECO:0007669"/>
    <property type="project" value="UniProtKB-KW"/>
</dbReference>
<dbReference type="InterPro" id="IPR029058">
    <property type="entry name" value="AB_hydrolase_fold"/>
</dbReference>
<keyword evidence="12" id="KW-0234">DNA repair</keyword>
<dbReference type="SUPFAM" id="SSF53474">
    <property type="entry name" value="alpha/beta-Hydrolases"/>
    <property type="match status" value="1"/>
</dbReference>
<dbReference type="Gene3D" id="2.40.290.10">
    <property type="match status" value="1"/>
</dbReference>
<organism evidence="17 18">
    <name type="scientific">Steinernema hermaphroditum</name>
    <dbReference type="NCBI Taxonomy" id="289476"/>
    <lineage>
        <taxon>Eukaryota</taxon>
        <taxon>Metazoa</taxon>
        <taxon>Ecdysozoa</taxon>
        <taxon>Nematoda</taxon>
        <taxon>Chromadorea</taxon>
        <taxon>Rhabditida</taxon>
        <taxon>Tylenchina</taxon>
        <taxon>Panagrolaimomorpha</taxon>
        <taxon>Strongyloidoidea</taxon>
        <taxon>Steinernematidae</taxon>
        <taxon>Steinernema</taxon>
    </lineage>
</organism>
<accession>A0AA39HM26</accession>
<dbReference type="GO" id="GO:0006303">
    <property type="term" value="P:double-strand break repair via nonhomologous end joining"/>
    <property type="evidence" value="ECO:0007669"/>
    <property type="project" value="InterPro"/>
</dbReference>
<dbReference type="EMBL" id="JAUCMV010000003">
    <property type="protein sequence ID" value="KAK0407865.1"/>
    <property type="molecule type" value="Genomic_DNA"/>
</dbReference>
<dbReference type="GO" id="GO:0042162">
    <property type="term" value="F:telomeric DNA binding"/>
    <property type="evidence" value="ECO:0007669"/>
    <property type="project" value="InterPro"/>
</dbReference>
<evidence type="ECO:0000256" key="1">
    <source>
        <dbReference type="ARBA" id="ARBA00004123"/>
    </source>
</evidence>
<feature type="transmembrane region" description="Helical" evidence="15">
    <location>
        <begin position="27"/>
        <end position="46"/>
    </location>
</feature>
<dbReference type="InterPro" id="IPR019826">
    <property type="entry name" value="Carboxylesterase_B_AS"/>
</dbReference>
<keyword evidence="7" id="KW-0378">Hydrolase</keyword>
<evidence type="ECO:0000313" key="18">
    <source>
        <dbReference type="Proteomes" id="UP001175271"/>
    </source>
</evidence>
<dbReference type="Pfam" id="PF02735">
    <property type="entry name" value="Ku"/>
    <property type="match status" value="1"/>
</dbReference>
<dbReference type="InterPro" id="IPR027388">
    <property type="entry name" value="Ku70_bridge/pillars_dom_sf"/>
</dbReference>
<dbReference type="GO" id="GO:0003684">
    <property type="term" value="F:damaged DNA binding"/>
    <property type="evidence" value="ECO:0007669"/>
    <property type="project" value="InterPro"/>
</dbReference>
<dbReference type="GO" id="GO:0003678">
    <property type="term" value="F:DNA helicase activity"/>
    <property type="evidence" value="ECO:0007669"/>
    <property type="project" value="InterPro"/>
</dbReference>
<protein>
    <recommendedName>
        <fullName evidence="16">Ku domain-containing protein</fullName>
    </recommendedName>
</protein>
<dbReference type="PANTHER" id="PTHR44590:SF3">
    <property type="entry name" value="CARBOXYLESTERASE TYPE B DOMAIN-CONTAINING PROTEIN"/>
    <property type="match status" value="1"/>
</dbReference>
<dbReference type="GO" id="GO:0006310">
    <property type="term" value="P:DNA recombination"/>
    <property type="evidence" value="ECO:0007669"/>
    <property type="project" value="UniProtKB-KW"/>
</dbReference>
<keyword evidence="10" id="KW-0238">DNA-binding</keyword>
<keyword evidence="6" id="KW-0227">DNA damage</keyword>
<gene>
    <name evidence="17" type="ORF">QR680_003643</name>
</gene>
<dbReference type="InterPro" id="IPR047087">
    <property type="entry name" value="KU70_core_dom"/>
</dbReference>
<dbReference type="InterPro" id="IPR005160">
    <property type="entry name" value="Ku_C"/>
</dbReference>
<dbReference type="PROSITE" id="PS00122">
    <property type="entry name" value="CARBOXYLESTERASE_B_1"/>
    <property type="match status" value="1"/>
</dbReference>
<evidence type="ECO:0000256" key="5">
    <source>
        <dbReference type="ARBA" id="ARBA00022741"/>
    </source>
</evidence>
<dbReference type="SUPFAM" id="SSF100939">
    <property type="entry name" value="SPOC domain-like"/>
    <property type="match status" value="1"/>
</dbReference>
<dbReference type="SMART" id="SM00559">
    <property type="entry name" value="Ku78"/>
    <property type="match status" value="1"/>
</dbReference>
<keyword evidence="11" id="KW-0233">DNA recombination</keyword>
<keyword evidence="8" id="KW-0347">Helicase</keyword>
<dbReference type="GO" id="GO:0052689">
    <property type="term" value="F:carboxylic ester hydrolase activity"/>
    <property type="evidence" value="ECO:0007669"/>
    <property type="project" value="UniProtKB-KW"/>
</dbReference>
<evidence type="ECO:0000259" key="16">
    <source>
        <dbReference type="SMART" id="SM00559"/>
    </source>
</evidence>
<keyword evidence="15" id="KW-0472">Membrane</keyword>
<dbReference type="InterPro" id="IPR002018">
    <property type="entry name" value="CarbesteraseB"/>
</dbReference>
<evidence type="ECO:0000256" key="7">
    <source>
        <dbReference type="ARBA" id="ARBA00022801"/>
    </source>
</evidence>
<keyword evidence="13" id="KW-0539">Nucleus</keyword>
<dbReference type="InterPro" id="IPR016194">
    <property type="entry name" value="SPOC-like_C_dom_sf"/>
</dbReference>
<dbReference type="InterPro" id="IPR006165">
    <property type="entry name" value="Ku70"/>
</dbReference>
<evidence type="ECO:0000256" key="6">
    <source>
        <dbReference type="ARBA" id="ARBA00022763"/>
    </source>
</evidence>
<dbReference type="CDD" id="cd00788">
    <property type="entry name" value="KU70"/>
    <property type="match status" value="1"/>
</dbReference>
<dbReference type="GO" id="GO:0000723">
    <property type="term" value="P:telomere maintenance"/>
    <property type="evidence" value="ECO:0007669"/>
    <property type="project" value="InterPro"/>
</dbReference>